<sequence>MTNFTQPPGGPAESVAVPSRRFDPQEQFDVKTDTYLTWQAGFRNWLASFRNWCVTMLGELTQATNQVAQSAQDASGFAKTASDAAEAAVPAASAASAAALHVDKRYLGAKALLPVADNQGAPLVAGAVCYYTGVAPGKVMVWSGVEWTTGIASVAGVSSWAGKSGNVAPLFSDLGGRPNSLAGYGVTTLVGLSEGGTGAATADAARANLAVRERLVADRTYHVRKDGNDANAGLENTAVGAFLTIQRALDECRKLDPGVFGITIRVYAGTFSQALSVPALIDGSQGITIAGNGSGSTFLTAPSGGVVVSTSFRARLHIQDVGISVGGAGVGILTNPNSYVSFTNIAFGACGYHIYAQYSSTVNATGNYSITGAATYHVYCVYLSTVVINGRTVTLTGNPAFTTYALAAYLGMLIMVGNTYVGTAMGIKLSVSANAVIYTAGENTPGSASGTVSSGGQIV</sequence>
<protein>
    <submittedName>
        <fullName evidence="3">Uncharacterized protein</fullName>
    </submittedName>
</protein>
<evidence type="ECO:0000313" key="3">
    <source>
        <dbReference type="EMBL" id="SDD55742.1"/>
    </source>
</evidence>
<evidence type="ECO:0000313" key="4">
    <source>
        <dbReference type="Proteomes" id="UP000198781"/>
    </source>
</evidence>
<name>A0A1G6VQ49_9BURK</name>
<accession>A0A1G6VQ49</accession>
<dbReference type="InterPro" id="IPR012334">
    <property type="entry name" value="Pectin_lyas_fold"/>
</dbReference>
<dbReference type="EMBL" id="FMZC01000007">
    <property type="protein sequence ID" value="SDD55742.1"/>
    <property type="molecule type" value="Genomic_DNA"/>
</dbReference>
<dbReference type="AlphaFoldDB" id="A0A1G6VQ49"/>
<dbReference type="InterPro" id="IPR011050">
    <property type="entry name" value="Pectin_lyase_fold/virulence"/>
</dbReference>
<feature type="region of interest" description="Disordered" evidence="1">
    <location>
        <begin position="1"/>
        <end position="21"/>
    </location>
</feature>
<evidence type="ECO:0000256" key="2">
    <source>
        <dbReference type="SAM" id="Phobius"/>
    </source>
</evidence>
<dbReference type="OrthoDB" id="1624444at2"/>
<reference evidence="3 4" key="1">
    <citation type="submission" date="2016-10" db="EMBL/GenBank/DDBJ databases">
        <authorList>
            <person name="de Groot N.N."/>
        </authorList>
    </citation>
    <scope>NUCLEOTIDE SEQUENCE [LARGE SCALE GENOMIC DNA]</scope>
    <source>
        <strain evidence="3 4">DSM 16619</strain>
    </source>
</reference>
<proteinExistence type="predicted"/>
<feature type="transmembrane region" description="Helical" evidence="2">
    <location>
        <begin position="401"/>
        <end position="421"/>
    </location>
</feature>
<keyword evidence="4" id="KW-1185">Reference proteome</keyword>
<dbReference type="STRING" id="187868.SAMN05192589_107108"/>
<keyword evidence="2" id="KW-0812">Transmembrane</keyword>
<dbReference type="SUPFAM" id="SSF51126">
    <property type="entry name" value="Pectin lyase-like"/>
    <property type="match status" value="1"/>
</dbReference>
<dbReference type="Gene3D" id="2.160.20.10">
    <property type="entry name" value="Single-stranded right-handed beta-helix, Pectin lyase-like"/>
    <property type="match status" value="1"/>
</dbReference>
<organism evidence="3 4">
    <name type="scientific">Paracidovorax valerianellae</name>
    <dbReference type="NCBI Taxonomy" id="187868"/>
    <lineage>
        <taxon>Bacteria</taxon>
        <taxon>Pseudomonadati</taxon>
        <taxon>Pseudomonadota</taxon>
        <taxon>Betaproteobacteria</taxon>
        <taxon>Burkholderiales</taxon>
        <taxon>Comamonadaceae</taxon>
        <taxon>Paracidovorax</taxon>
    </lineage>
</organism>
<keyword evidence="2" id="KW-1133">Transmembrane helix</keyword>
<dbReference type="Proteomes" id="UP000198781">
    <property type="component" value="Unassembled WGS sequence"/>
</dbReference>
<evidence type="ECO:0000256" key="1">
    <source>
        <dbReference type="SAM" id="MobiDB-lite"/>
    </source>
</evidence>
<dbReference type="RefSeq" id="WP_092744149.1">
    <property type="nucleotide sequence ID" value="NZ_FMZC01000007.1"/>
</dbReference>
<keyword evidence="2" id="KW-0472">Membrane</keyword>
<gene>
    <name evidence="3" type="ORF">SAMN05192589_107108</name>
</gene>